<proteinExistence type="predicted"/>
<evidence type="ECO:0000256" key="1">
    <source>
        <dbReference type="SAM" id="Phobius"/>
    </source>
</evidence>
<feature type="transmembrane region" description="Helical" evidence="1">
    <location>
        <begin position="44"/>
        <end position="65"/>
    </location>
</feature>
<dbReference type="EMBL" id="PRDG01000001">
    <property type="protein sequence ID" value="MBP2622599.1"/>
    <property type="molecule type" value="Genomic_DNA"/>
</dbReference>
<feature type="transmembrane region" description="Helical" evidence="1">
    <location>
        <begin position="6"/>
        <end position="23"/>
    </location>
</feature>
<keyword evidence="1" id="KW-1133">Transmembrane helix</keyword>
<evidence type="ECO:0000313" key="3">
    <source>
        <dbReference type="Proteomes" id="UP001519296"/>
    </source>
</evidence>
<organism evidence="2 3">
    <name type="scientific">Streptococcus oricebi</name>
    <dbReference type="NCBI Taxonomy" id="1547447"/>
    <lineage>
        <taxon>Bacteria</taxon>
        <taxon>Bacillati</taxon>
        <taxon>Bacillota</taxon>
        <taxon>Bacilli</taxon>
        <taxon>Lactobacillales</taxon>
        <taxon>Streptococcaceae</taxon>
        <taxon>Streptococcus</taxon>
    </lineage>
</organism>
<dbReference type="Pfam" id="PF06612">
    <property type="entry name" value="DUF1146"/>
    <property type="match status" value="1"/>
</dbReference>
<reference evidence="2 3" key="1">
    <citation type="submission" date="2018-02" db="EMBL/GenBank/DDBJ databases">
        <title>Draft genome sequence of Streptococcus oricebi CCUG 70868T type strain.</title>
        <authorList>
            <person name="Mendez V."/>
            <person name="Salva-Serra F."/>
            <person name="Jaen-Luchoro D."/>
            <person name="Gonzales-Siles L."/>
            <person name="Karlsson R."/>
            <person name="Engstrom-Jakobsson H."/>
            <person name="Busquets A."/>
            <person name="Gomila M."/>
            <person name="Pineiro-Iglesias B."/>
            <person name="Bennasar-Figueras A."/>
            <person name="Seeger M."/>
            <person name="Moore E."/>
        </authorList>
    </citation>
    <scope>NUCLEOTIDE SEQUENCE [LARGE SCALE GENOMIC DNA]</scope>
    <source>
        <strain evidence="2 3">CCUG 70868</strain>
    </source>
</reference>
<keyword evidence="1" id="KW-0472">Membrane</keyword>
<dbReference type="NCBIfam" id="TIGR02327">
    <property type="entry name" value="int_mem_ywzB"/>
    <property type="match status" value="1"/>
</dbReference>
<accession>A0ABS5B194</accession>
<sequence>MVQAIFSLSSHFIFAFVSFQLLYKVVDWGRFFKVRADNERAIRLLIIFLSLALGYLVSLFFISIFEVSRSLFRGQF</sequence>
<evidence type="ECO:0008006" key="4">
    <source>
        <dbReference type="Google" id="ProtNLM"/>
    </source>
</evidence>
<evidence type="ECO:0000313" key="2">
    <source>
        <dbReference type="EMBL" id="MBP2622599.1"/>
    </source>
</evidence>
<gene>
    <name evidence="2" type="ORF">C4K46_01445</name>
</gene>
<keyword evidence="3" id="KW-1185">Reference proteome</keyword>
<name>A0ABS5B194_9STRE</name>
<keyword evidence="1" id="KW-0812">Transmembrane</keyword>
<comment type="caution">
    <text evidence="2">The sequence shown here is derived from an EMBL/GenBank/DDBJ whole genome shotgun (WGS) entry which is preliminary data.</text>
</comment>
<protein>
    <recommendedName>
        <fullName evidence="4">DUF1146 domain-containing protein</fullName>
    </recommendedName>
</protein>
<dbReference type="InterPro" id="IPR009526">
    <property type="entry name" value="DUF1146"/>
</dbReference>
<dbReference type="Proteomes" id="UP001519296">
    <property type="component" value="Unassembled WGS sequence"/>
</dbReference>